<dbReference type="GO" id="GO:0005506">
    <property type="term" value="F:iron ion binding"/>
    <property type="evidence" value="ECO:0007669"/>
    <property type="project" value="UniProtKB-UniRule"/>
</dbReference>
<evidence type="ECO:0000259" key="13">
    <source>
        <dbReference type="PROSITE" id="PS50222"/>
    </source>
</evidence>
<name>A0A0N4ZPL0_PARTI</name>
<dbReference type="SUPFAM" id="SSF47473">
    <property type="entry name" value="EF-hand"/>
    <property type="match status" value="1"/>
</dbReference>
<evidence type="ECO:0000256" key="5">
    <source>
        <dbReference type="ARBA" id="ARBA00022801"/>
    </source>
</evidence>
<dbReference type="PRINTS" id="PR00114">
    <property type="entry name" value="STPHPHTASE"/>
</dbReference>
<feature type="domain" description="EF-hand" evidence="13">
    <location>
        <begin position="606"/>
        <end position="641"/>
    </location>
</feature>
<keyword evidence="7 10" id="KW-0464">Manganese</keyword>
<evidence type="ECO:0000256" key="12">
    <source>
        <dbReference type="SAM" id="MobiDB-lite"/>
    </source>
</evidence>
<reference evidence="15" key="1">
    <citation type="submission" date="2017-02" db="UniProtKB">
        <authorList>
            <consortium name="WormBaseParasite"/>
        </authorList>
    </citation>
    <scope>IDENTIFICATION</scope>
</reference>
<dbReference type="InterPro" id="IPR006186">
    <property type="entry name" value="Ser/Thr-sp_prot-phosphatase"/>
</dbReference>
<dbReference type="Proteomes" id="UP000038045">
    <property type="component" value="Unplaced"/>
</dbReference>
<dbReference type="InterPro" id="IPR002048">
    <property type="entry name" value="EF_hand_dom"/>
</dbReference>
<keyword evidence="6" id="KW-0106">Calcium</keyword>
<evidence type="ECO:0000313" key="14">
    <source>
        <dbReference type="Proteomes" id="UP000038045"/>
    </source>
</evidence>
<keyword evidence="4" id="KW-0677">Repeat</keyword>
<dbReference type="InterPro" id="IPR012008">
    <property type="entry name" value="Ser/Thr-Pase_EF-hand_contain"/>
</dbReference>
<feature type="domain" description="EF-hand" evidence="13">
    <location>
        <begin position="566"/>
        <end position="601"/>
    </location>
</feature>
<dbReference type="WBParaSite" id="PTRK_0001046800.1">
    <property type="protein sequence ID" value="PTRK_0001046800.1"/>
    <property type="gene ID" value="PTRK_0001046800"/>
</dbReference>
<dbReference type="InterPro" id="IPR011992">
    <property type="entry name" value="EF-hand-dom_pair"/>
</dbReference>
<evidence type="ECO:0000256" key="10">
    <source>
        <dbReference type="PIRNR" id="PIRNR000912"/>
    </source>
</evidence>
<dbReference type="GO" id="GO:0050906">
    <property type="term" value="P:detection of stimulus involved in sensory perception"/>
    <property type="evidence" value="ECO:0007669"/>
    <property type="project" value="UniProtKB-UniRule"/>
</dbReference>
<dbReference type="InterPro" id="IPR051134">
    <property type="entry name" value="PPP_phosphatase"/>
</dbReference>
<comment type="similarity">
    <text evidence="2 10 11">Belongs to the PPP phosphatase family.</text>
</comment>
<feature type="domain" description="EF-hand" evidence="13">
    <location>
        <begin position="481"/>
        <end position="516"/>
    </location>
</feature>
<evidence type="ECO:0000256" key="7">
    <source>
        <dbReference type="ARBA" id="ARBA00023211"/>
    </source>
</evidence>
<dbReference type="Pfam" id="PF13499">
    <property type="entry name" value="EF-hand_7"/>
    <property type="match status" value="1"/>
</dbReference>
<feature type="region of interest" description="Disordered" evidence="12">
    <location>
        <begin position="1"/>
        <end position="33"/>
    </location>
</feature>
<dbReference type="AlphaFoldDB" id="A0A0N4ZPL0"/>
<evidence type="ECO:0000256" key="3">
    <source>
        <dbReference type="ARBA" id="ARBA00022723"/>
    </source>
</evidence>
<comment type="catalytic activity">
    <reaction evidence="8">
        <text>O-phospho-L-seryl-[protein] + H2O = L-seryl-[protein] + phosphate</text>
        <dbReference type="Rhea" id="RHEA:20629"/>
        <dbReference type="Rhea" id="RHEA-COMP:9863"/>
        <dbReference type="Rhea" id="RHEA-COMP:11604"/>
        <dbReference type="ChEBI" id="CHEBI:15377"/>
        <dbReference type="ChEBI" id="CHEBI:29999"/>
        <dbReference type="ChEBI" id="CHEBI:43474"/>
        <dbReference type="ChEBI" id="CHEBI:83421"/>
        <dbReference type="EC" id="3.1.3.16"/>
    </reaction>
</comment>
<dbReference type="CDD" id="cd00051">
    <property type="entry name" value="EFh"/>
    <property type="match status" value="1"/>
</dbReference>
<comment type="catalytic activity">
    <reaction evidence="9 10 11">
        <text>O-phospho-L-threonyl-[protein] + H2O = L-threonyl-[protein] + phosphate</text>
        <dbReference type="Rhea" id="RHEA:47004"/>
        <dbReference type="Rhea" id="RHEA-COMP:11060"/>
        <dbReference type="Rhea" id="RHEA-COMP:11605"/>
        <dbReference type="ChEBI" id="CHEBI:15377"/>
        <dbReference type="ChEBI" id="CHEBI:30013"/>
        <dbReference type="ChEBI" id="CHEBI:43474"/>
        <dbReference type="ChEBI" id="CHEBI:61977"/>
        <dbReference type="EC" id="3.1.3.16"/>
    </reaction>
</comment>
<dbReference type="PROSITE" id="PS00125">
    <property type="entry name" value="SER_THR_PHOSPHATASE"/>
    <property type="match status" value="1"/>
</dbReference>
<evidence type="ECO:0000256" key="1">
    <source>
        <dbReference type="ARBA" id="ARBA00001936"/>
    </source>
</evidence>
<dbReference type="STRING" id="131310.A0A0N4ZPL0"/>
<evidence type="ECO:0000256" key="4">
    <source>
        <dbReference type="ARBA" id="ARBA00022737"/>
    </source>
</evidence>
<dbReference type="PANTHER" id="PTHR45668:SF3">
    <property type="entry name" value="SERINE_THREONINE-PROTEIN PHOSPHATASE RDGC"/>
    <property type="match status" value="1"/>
</dbReference>
<keyword evidence="5 10" id="KW-0378">Hydrolase</keyword>
<dbReference type="CDD" id="cd23767">
    <property type="entry name" value="IQCD"/>
    <property type="match status" value="1"/>
</dbReference>
<feature type="compositionally biased region" description="Polar residues" evidence="12">
    <location>
        <begin position="15"/>
        <end position="27"/>
    </location>
</feature>
<dbReference type="SUPFAM" id="SSF56300">
    <property type="entry name" value="Metallo-dependent phosphatases"/>
    <property type="match status" value="1"/>
</dbReference>
<comment type="cofactor">
    <cofactor evidence="1">
        <name>Mn(2+)</name>
        <dbReference type="ChEBI" id="CHEBI:29035"/>
    </cofactor>
</comment>
<dbReference type="SMART" id="SM00054">
    <property type="entry name" value="EFh"/>
    <property type="match status" value="3"/>
</dbReference>
<accession>A0A0N4ZPL0</accession>
<dbReference type="Gene3D" id="3.60.21.10">
    <property type="match status" value="1"/>
</dbReference>
<dbReference type="Gene3D" id="1.10.238.10">
    <property type="entry name" value="EF-hand"/>
    <property type="match status" value="1"/>
</dbReference>
<keyword evidence="3 10" id="KW-0479">Metal-binding</keyword>
<dbReference type="GO" id="GO:0030145">
    <property type="term" value="F:manganese ion binding"/>
    <property type="evidence" value="ECO:0007669"/>
    <property type="project" value="UniProtKB-UniRule"/>
</dbReference>
<dbReference type="GO" id="GO:0005509">
    <property type="term" value="F:calcium ion binding"/>
    <property type="evidence" value="ECO:0007669"/>
    <property type="project" value="UniProtKB-UniRule"/>
</dbReference>
<dbReference type="EC" id="3.1.3.16" evidence="10"/>
<evidence type="ECO:0000256" key="11">
    <source>
        <dbReference type="RuleBase" id="RU004273"/>
    </source>
</evidence>
<dbReference type="PIRSF" id="PIRSF000912">
    <property type="entry name" value="PPEF"/>
    <property type="match status" value="1"/>
</dbReference>
<dbReference type="PANTHER" id="PTHR45668">
    <property type="entry name" value="SERINE/THREONINE-PROTEIN PHOSPHATASE 5-RELATED"/>
    <property type="match status" value="1"/>
</dbReference>
<dbReference type="InterPro" id="IPR004843">
    <property type="entry name" value="Calcineurin-like_PHP"/>
</dbReference>
<evidence type="ECO:0000256" key="9">
    <source>
        <dbReference type="ARBA" id="ARBA00048336"/>
    </source>
</evidence>
<dbReference type="SMART" id="SM00156">
    <property type="entry name" value="PP2Ac"/>
    <property type="match status" value="1"/>
</dbReference>
<dbReference type="Pfam" id="PF00149">
    <property type="entry name" value="Metallophos"/>
    <property type="match status" value="1"/>
</dbReference>
<dbReference type="InterPro" id="IPR029052">
    <property type="entry name" value="Metallo-depent_PP-like"/>
</dbReference>
<evidence type="ECO:0000256" key="6">
    <source>
        <dbReference type="ARBA" id="ARBA00022837"/>
    </source>
</evidence>
<evidence type="ECO:0000256" key="2">
    <source>
        <dbReference type="ARBA" id="ARBA00008294"/>
    </source>
</evidence>
<protein>
    <recommendedName>
        <fullName evidence="10">Serine/threonine-protein phosphatase with EF-hands</fullName>
        <ecNumber evidence="10">3.1.3.16</ecNumber>
    </recommendedName>
</protein>
<dbReference type="InterPro" id="IPR018247">
    <property type="entry name" value="EF_Hand_1_Ca_BS"/>
</dbReference>
<dbReference type="Pfam" id="PF08321">
    <property type="entry name" value="PPP5"/>
    <property type="match status" value="1"/>
</dbReference>
<dbReference type="InterPro" id="IPR013235">
    <property type="entry name" value="PPP_dom"/>
</dbReference>
<evidence type="ECO:0000313" key="15">
    <source>
        <dbReference type="WBParaSite" id="PTRK_0001046800.1"/>
    </source>
</evidence>
<sequence>MGCGQSILKKHSNKTKTSSEGYNNNETSNKKTYDNSNKKIASAELTIKSAILIQKWYRRCLARLEARRKATWTIFTALEYAGEQDQIKLYNFFSDIISAMISQESITHNDGTFNNALAEYTKSNDVSEMERILLEATNPNKFKIEKNYKGPNITLPLKTHHIEEMIDHFKSNKTLHIKYMCLIFHEARRILKAMPTVVDISTSISKQVTICGDLHGKFDDLCIILYKNGFPSIDNPYVFNGDFVDRGGQSIEIFIILMSFLILNPTSFVVNRGNHEDHIMNLRYGFVKEINAKYKDNTNAVLKLIDDIYSWLPLATIIESEIFITHGGISNKVNLEKLRKLPRQKYTSEWGLILDILWSDPKAQNGCNPNVFRGGGSYFGPDITKEFLNKNNLKLLIRSHECKYEGYEYMHNNTCLTIFSASNYYETGSNRGAYVKFMGSPLQPHFVQYMASKIHRKTTVRERISLVEESAIRDLREKIAAHYSELQKELALLDPNDTGKISLHHWCQIVSNITQLNVPWRSLAPKLVKIDSDGKSVLYKSLPVVQFGKDGRERDDGGGITETFYRHKNILETLFRFMDKDNSGQISMDEFMEGCKVLEEFTKLSFGSDDIKEIAESIDFNKDGFIDLNELMEAFRLVDKTKQ</sequence>
<dbReference type="PROSITE" id="PS50222">
    <property type="entry name" value="EF_HAND_2"/>
    <property type="match status" value="3"/>
</dbReference>
<proteinExistence type="inferred from homology"/>
<organism evidence="14 15">
    <name type="scientific">Parastrongyloides trichosuri</name>
    <name type="common">Possum-specific nematode worm</name>
    <dbReference type="NCBI Taxonomy" id="131310"/>
    <lineage>
        <taxon>Eukaryota</taxon>
        <taxon>Metazoa</taxon>
        <taxon>Ecdysozoa</taxon>
        <taxon>Nematoda</taxon>
        <taxon>Chromadorea</taxon>
        <taxon>Rhabditida</taxon>
        <taxon>Tylenchina</taxon>
        <taxon>Panagrolaimomorpha</taxon>
        <taxon>Strongyloidoidea</taxon>
        <taxon>Strongyloididae</taxon>
        <taxon>Parastrongyloides</taxon>
    </lineage>
</organism>
<dbReference type="GO" id="GO:0004722">
    <property type="term" value="F:protein serine/threonine phosphatase activity"/>
    <property type="evidence" value="ECO:0007669"/>
    <property type="project" value="UniProtKB-EC"/>
</dbReference>
<dbReference type="PROSITE" id="PS00018">
    <property type="entry name" value="EF_HAND_1"/>
    <property type="match status" value="2"/>
</dbReference>
<evidence type="ECO:0000256" key="8">
    <source>
        <dbReference type="ARBA" id="ARBA00047761"/>
    </source>
</evidence>
<keyword evidence="14" id="KW-1185">Reference proteome</keyword>